<sequence>MRTAYLEDRSIAALARDHGGQGIPAVPAQRKARREDKNRITMLTPTRP</sequence>
<evidence type="ECO:0000313" key="2">
    <source>
        <dbReference type="EMBL" id="GGZ63133.1"/>
    </source>
</evidence>
<organism evidence="2 3">
    <name type="scientific">Streptomyces inusitatus</name>
    <dbReference type="NCBI Taxonomy" id="68221"/>
    <lineage>
        <taxon>Bacteria</taxon>
        <taxon>Bacillati</taxon>
        <taxon>Actinomycetota</taxon>
        <taxon>Actinomycetes</taxon>
        <taxon>Kitasatosporales</taxon>
        <taxon>Streptomycetaceae</taxon>
        <taxon>Streptomyces</taxon>
    </lineage>
</organism>
<dbReference type="AlphaFoldDB" id="A0A918QRR8"/>
<comment type="caution">
    <text evidence="2">The sequence shown here is derived from an EMBL/GenBank/DDBJ whole genome shotgun (WGS) entry which is preliminary data.</text>
</comment>
<feature type="region of interest" description="Disordered" evidence="1">
    <location>
        <begin position="17"/>
        <end position="48"/>
    </location>
</feature>
<dbReference type="RefSeq" id="WP_190126959.1">
    <property type="nucleotide sequence ID" value="NZ_BMWG01000036.1"/>
</dbReference>
<evidence type="ECO:0000313" key="3">
    <source>
        <dbReference type="Proteomes" id="UP000630936"/>
    </source>
</evidence>
<evidence type="ECO:0000256" key="1">
    <source>
        <dbReference type="SAM" id="MobiDB-lite"/>
    </source>
</evidence>
<accession>A0A918QRR8</accession>
<dbReference type="Proteomes" id="UP000630936">
    <property type="component" value="Unassembled WGS sequence"/>
</dbReference>
<gene>
    <name evidence="2" type="ORF">GCM10010387_65680</name>
</gene>
<reference evidence="2" key="1">
    <citation type="journal article" date="2014" name="Int. J. Syst. Evol. Microbiol.">
        <title>Complete genome sequence of Corynebacterium casei LMG S-19264T (=DSM 44701T), isolated from a smear-ripened cheese.</title>
        <authorList>
            <consortium name="US DOE Joint Genome Institute (JGI-PGF)"/>
            <person name="Walter F."/>
            <person name="Albersmeier A."/>
            <person name="Kalinowski J."/>
            <person name="Ruckert C."/>
        </authorList>
    </citation>
    <scope>NUCLEOTIDE SEQUENCE</scope>
    <source>
        <strain evidence="2">JCM 4988</strain>
    </source>
</reference>
<dbReference type="EMBL" id="BMWG01000036">
    <property type="protein sequence ID" value="GGZ63133.1"/>
    <property type="molecule type" value="Genomic_DNA"/>
</dbReference>
<proteinExistence type="predicted"/>
<reference evidence="2" key="2">
    <citation type="submission" date="2020-09" db="EMBL/GenBank/DDBJ databases">
        <authorList>
            <person name="Sun Q."/>
            <person name="Ohkuma M."/>
        </authorList>
    </citation>
    <scope>NUCLEOTIDE SEQUENCE</scope>
    <source>
        <strain evidence="2">JCM 4988</strain>
    </source>
</reference>
<keyword evidence="3" id="KW-1185">Reference proteome</keyword>
<name>A0A918QRR8_9ACTN</name>
<protein>
    <submittedName>
        <fullName evidence="2">Uncharacterized protein</fullName>
    </submittedName>
</protein>